<evidence type="ECO:0000256" key="3">
    <source>
        <dbReference type="RuleBase" id="RU000524"/>
    </source>
</evidence>
<dbReference type="PANTHER" id="PTHR10302">
    <property type="entry name" value="SINGLE-STRANDED DNA-BINDING PROTEIN"/>
    <property type="match status" value="1"/>
</dbReference>
<evidence type="ECO:0000256" key="4">
    <source>
        <dbReference type="SAM" id="MobiDB-lite"/>
    </source>
</evidence>
<gene>
    <name evidence="5" type="primary">ssb</name>
    <name evidence="5" type="ORF">EI167_04655</name>
</gene>
<proteinExistence type="inferred from homology"/>
<dbReference type="EMBL" id="RRZA01000009">
    <property type="protein sequence ID" value="MBE0456749.1"/>
    <property type="molecule type" value="Genomic_DNA"/>
</dbReference>
<reference evidence="5 6" key="1">
    <citation type="submission" date="2020-07" db="EMBL/GenBank/DDBJ databases">
        <title>Halophilic bacteria isolated from french cheeses.</title>
        <authorList>
            <person name="Kothe C.I."/>
            <person name="Farah-Kraiem B."/>
            <person name="Renault P."/>
            <person name="Dridi B."/>
        </authorList>
    </citation>
    <scope>NUCLEOTIDE SEQUENCE [LARGE SCALE GENOMIC DNA]</scope>
    <source>
        <strain evidence="5 6">FME14</strain>
    </source>
</reference>
<evidence type="ECO:0000313" key="5">
    <source>
        <dbReference type="EMBL" id="MBE0456749.1"/>
    </source>
</evidence>
<name>A0ABR9FIU9_9GAMM</name>
<organism evidence="5 6">
    <name type="scientific">Pseudoalteromonas prydzensis</name>
    <dbReference type="NCBI Taxonomy" id="182141"/>
    <lineage>
        <taxon>Bacteria</taxon>
        <taxon>Pseudomonadati</taxon>
        <taxon>Pseudomonadota</taxon>
        <taxon>Gammaproteobacteria</taxon>
        <taxon>Alteromonadales</taxon>
        <taxon>Pseudoalteromonadaceae</taxon>
        <taxon>Pseudoalteromonas</taxon>
    </lineage>
</organism>
<dbReference type="Proteomes" id="UP000707245">
    <property type="component" value="Unassembled WGS sequence"/>
</dbReference>
<comment type="caution">
    <text evidence="5">The sequence shown here is derived from an EMBL/GenBank/DDBJ whole genome shotgun (WGS) entry which is preliminary data.</text>
</comment>
<comment type="function">
    <text evidence="2">Plays an important role in DNA replication, recombination and repair. Binds to ssDNA and to an array of partner proteins to recruit them to their sites of action during DNA metabolism.</text>
</comment>
<dbReference type="PANTHER" id="PTHR10302:SF27">
    <property type="entry name" value="SINGLE-STRANDED DNA-BINDING PROTEIN"/>
    <property type="match status" value="1"/>
</dbReference>
<dbReference type="Pfam" id="PF00436">
    <property type="entry name" value="SSB"/>
    <property type="match status" value="1"/>
</dbReference>
<dbReference type="Gene3D" id="2.40.50.140">
    <property type="entry name" value="Nucleic acid-binding proteins"/>
    <property type="match status" value="1"/>
</dbReference>
<dbReference type="NCBIfam" id="TIGR00621">
    <property type="entry name" value="ssb"/>
    <property type="match status" value="1"/>
</dbReference>
<dbReference type="HAMAP" id="MF_00984">
    <property type="entry name" value="SSB"/>
    <property type="match status" value="1"/>
</dbReference>
<dbReference type="CDD" id="cd04496">
    <property type="entry name" value="SSB_OBF"/>
    <property type="match status" value="1"/>
</dbReference>
<protein>
    <recommendedName>
        <fullName evidence="2 3">Single-stranded DNA-binding protein</fullName>
        <shortName evidence="2">SSB</shortName>
    </recommendedName>
</protein>
<dbReference type="GeneID" id="303292331"/>
<evidence type="ECO:0000256" key="1">
    <source>
        <dbReference type="ARBA" id="ARBA00023125"/>
    </source>
</evidence>
<feature type="short sequence motif" description="Important for interaction with partner proteins" evidence="2">
    <location>
        <begin position="238"/>
        <end position="243"/>
    </location>
</feature>
<dbReference type="PROSITE" id="PS50935">
    <property type="entry name" value="SSB"/>
    <property type="match status" value="1"/>
</dbReference>
<dbReference type="SUPFAM" id="SSF50249">
    <property type="entry name" value="Nucleic acid-binding proteins"/>
    <property type="match status" value="1"/>
</dbReference>
<keyword evidence="2" id="KW-0234">DNA repair</keyword>
<dbReference type="InterPro" id="IPR012340">
    <property type="entry name" value="NA-bd_OB-fold"/>
</dbReference>
<feature type="compositionally biased region" description="Low complexity" evidence="4">
    <location>
        <begin position="143"/>
        <end position="203"/>
    </location>
</feature>
<feature type="region of interest" description="Disordered" evidence="4">
    <location>
        <begin position="112"/>
        <end position="243"/>
    </location>
</feature>
<keyword evidence="2" id="KW-0235">DNA replication</keyword>
<keyword evidence="2" id="KW-0233">DNA recombination</keyword>
<comment type="caution">
    <text evidence="2">Lacks conserved residue(s) required for the propagation of feature annotation.</text>
</comment>
<keyword evidence="1 2" id="KW-0238">DNA-binding</keyword>
<keyword evidence="6" id="KW-1185">Reference proteome</keyword>
<comment type="subunit">
    <text evidence="2">Homotetramer.</text>
</comment>
<sequence>MARGVNKVILVGNLGQDPEVRYMPNGNGVANITLATSDSYKDKNTGQMVDKTEWHRVVFFGKLAEIVGEYCRKGSQIYVEGKLQTRKWTDQQGQEKYTTEIVVDGFTGQMQMLGARGGDQQGGGYQSGQQQSQGGQSQGGYGQQQSAPQQSAPQQGGGYQQSAPQQSGGYGQQQQSAPQQAPAARQQPAAAPQQNNQYQSGGYAPQGGGQPQGGFAPKPQNAPQGGASNPMEPPIDFDDDIPF</sequence>
<keyword evidence="2" id="KW-0227">DNA damage</keyword>
<dbReference type="InterPro" id="IPR000424">
    <property type="entry name" value="Primosome_PriB/ssb"/>
</dbReference>
<feature type="compositionally biased region" description="Gly residues" evidence="4">
    <location>
        <begin position="115"/>
        <end position="126"/>
    </location>
</feature>
<accession>A0ABR9FIU9</accession>
<dbReference type="RefSeq" id="WP_064667398.1">
    <property type="nucleotide sequence ID" value="NZ_BDDT01000008.1"/>
</dbReference>
<dbReference type="InterPro" id="IPR011344">
    <property type="entry name" value="ssDNA-bd"/>
</dbReference>
<dbReference type="GO" id="GO:0003677">
    <property type="term" value="F:DNA binding"/>
    <property type="evidence" value="ECO:0007669"/>
    <property type="project" value="UniProtKB-KW"/>
</dbReference>
<evidence type="ECO:0000256" key="2">
    <source>
        <dbReference type="HAMAP-Rule" id="MF_00984"/>
    </source>
</evidence>
<evidence type="ECO:0000313" key="6">
    <source>
        <dbReference type="Proteomes" id="UP000707245"/>
    </source>
</evidence>